<feature type="chain" id="PRO_5036725284" evidence="1">
    <location>
        <begin position="22"/>
        <end position="162"/>
    </location>
</feature>
<reference evidence="2" key="1">
    <citation type="submission" date="2020-11" db="EMBL/GenBank/DDBJ databases">
        <authorList>
            <person name="Kim M.K."/>
        </authorList>
    </citation>
    <scope>NUCLEOTIDE SEQUENCE</scope>
    <source>
        <strain evidence="2">BT350</strain>
    </source>
</reference>
<comment type="caution">
    <text evidence="2">The sequence shown here is derived from an EMBL/GenBank/DDBJ whole genome shotgun (WGS) entry which is preliminary data.</text>
</comment>
<dbReference type="InterPro" id="IPR052517">
    <property type="entry name" value="GlcG_carb_metab_protein"/>
</dbReference>
<organism evidence="2 3">
    <name type="scientific">Microvirga alba</name>
    <dbReference type="NCBI Taxonomy" id="2791025"/>
    <lineage>
        <taxon>Bacteria</taxon>
        <taxon>Pseudomonadati</taxon>
        <taxon>Pseudomonadota</taxon>
        <taxon>Alphaproteobacteria</taxon>
        <taxon>Hyphomicrobiales</taxon>
        <taxon>Methylobacteriaceae</taxon>
        <taxon>Microvirga</taxon>
    </lineage>
</organism>
<evidence type="ECO:0000313" key="3">
    <source>
        <dbReference type="Proteomes" id="UP000599312"/>
    </source>
</evidence>
<evidence type="ECO:0000313" key="2">
    <source>
        <dbReference type="EMBL" id="MBF9234578.1"/>
    </source>
</evidence>
<accession>A0A931FRI1</accession>
<protein>
    <submittedName>
        <fullName evidence="2">Heme-binding protein</fullName>
    </submittedName>
</protein>
<dbReference type="InterPro" id="IPR038084">
    <property type="entry name" value="PduO/GlcC-like_sf"/>
</dbReference>
<dbReference type="SUPFAM" id="SSF143744">
    <property type="entry name" value="GlcG-like"/>
    <property type="match status" value="1"/>
</dbReference>
<keyword evidence="3" id="KW-1185">Reference proteome</keyword>
<sequence>MSKFRLATIAALALIPAAASAQVLQERNLPLSIAQEIAEGAVEACAAKNFSVTATVVDRAGLVRAVLLTDKAGPHTIEASRAKAYTAASARNNTTAIMENAEKNPAARHLASIEGFLLLGGGVPVKVGDEVIGAVGVGGAPGGHLDEECANAGIEKAKAKLR</sequence>
<proteinExistence type="predicted"/>
<feature type="signal peptide" evidence="1">
    <location>
        <begin position="1"/>
        <end position="21"/>
    </location>
</feature>
<dbReference type="RefSeq" id="WP_196272569.1">
    <property type="nucleotide sequence ID" value="NZ_JADQDO010000007.1"/>
</dbReference>
<dbReference type="AlphaFoldDB" id="A0A931FRI1"/>
<dbReference type="Gene3D" id="3.30.450.150">
    <property type="entry name" value="Haem-degrading domain"/>
    <property type="match status" value="1"/>
</dbReference>
<dbReference type="InterPro" id="IPR005624">
    <property type="entry name" value="PduO/GlcC-like"/>
</dbReference>
<dbReference type="Pfam" id="PF03928">
    <property type="entry name" value="HbpS-like"/>
    <property type="match status" value="1"/>
</dbReference>
<gene>
    <name evidence="2" type="ORF">I2H38_14460</name>
</gene>
<name>A0A931FRI1_9HYPH</name>
<evidence type="ECO:0000256" key="1">
    <source>
        <dbReference type="SAM" id="SignalP"/>
    </source>
</evidence>
<dbReference type="PANTHER" id="PTHR34309:SF10">
    <property type="entry name" value="SLR1406 PROTEIN"/>
    <property type="match status" value="1"/>
</dbReference>
<dbReference type="EMBL" id="JADQDO010000007">
    <property type="protein sequence ID" value="MBF9234578.1"/>
    <property type="molecule type" value="Genomic_DNA"/>
</dbReference>
<keyword evidence="1" id="KW-0732">Signal</keyword>
<dbReference type="PANTHER" id="PTHR34309">
    <property type="entry name" value="SLR1406 PROTEIN"/>
    <property type="match status" value="1"/>
</dbReference>
<dbReference type="Proteomes" id="UP000599312">
    <property type="component" value="Unassembled WGS sequence"/>
</dbReference>